<dbReference type="InterPro" id="IPR007728">
    <property type="entry name" value="Pre-SET_dom"/>
</dbReference>
<dbReference type="InterPro" id="IPR023780">
    <property type="entry name" value="Chromo_domain"/>
</dbReference>
<dbReference type="InterPro" id="IPR001214">
    <property type="entry name" value="SET_dom"/>
</dbReference>
<dbReference type="InterPro" id="IPR013961">
    <property type="entry name" value="RAI1"/>
</dbReference>
<dbReference type="Pfam" id="PF00856">
    <property type="entry name" value="SET"/>
    <property type="match status" value="1"/>
</dbReference>
<proteinExistence type="predicted"/>
<dbReference type="PANTHER" id="PTHR46223">
    <property type="entry name" value="HISTONE-LYSINE N-METHYLTRANSFERASE SUV39H"/>
    <property type="match status" value="1"/>
</dbReference>
<keyword evidence="3" id="KW-0489">Methyltransferase</keyword>
<organism evidence="13 14">
    <name type="scientific">Steinernema hermaphroditum</name>
    <dbReference type="NCBI Taxonomy" id="289476"/>
    <lineage>
        <taxon>Eukaryota</taxon>
        <taxon>Metazoa</taxon>
        <taxon>Ecdysozoa</taxon>
        <taxon>Nematoda</taxon>
        <taxon>Chromadorea</taxon>
        <taxon>Rhabditida</taxon>
        <taxon>Tylenchina</taxon>
        <taxon>Panagrolaimomorpha</taxon>
        <taxon>Strongyloidoidea</taxon>
        <taxon>Steinernematidae</taxon>
        <taxon>Steinernema</taxon>
    </lineage>
</organism>
<evidence type="ECO:0000256" key="6">
    <source>
        <dbReference type="ARBA" id="ARBA00022723"/>
    </source>
</evidence>
<dbReference type="Pfam" id="PF08652">
    <property type="entry name" value="RAI1"/>
    <property type="match status" value="1"/>
</dbReference>
<dbReference type="PROSITE" id="PS50867">
    <property type="entry name" value="PRE_SET"/>
    <property type="match status" value="1"/>
</dbReference>
<keyword evidence="6" id="KW-0479">Metal-binding</keyword>
<keyword evidence="2" id="KW-0158">Chromosome</keyword>
<dbReference type="GO" id="GO:0005634">
    <property type="term" value="C:nucleus"/>
    <property type="evidence" value="ECO:0007669"/>
    <property type="project" value="InterPro"/>
</dbReference>
<dbReference type="InterPro" id="IPR000953">
    <property type="entry name" value="Chromo/chromo_shadow_dom"/>
</dbReference>
<dbReference type="EMBL" id="JAUCMV010000003">
    <property type="protein sequence ID" value="KAK0412778.1"/>
    <property type="molecule type" value="Genomic_DNA"/>
</dbReference>
<evidence type="ECO:0000256" key="8">
    <source>
        <dbReference type="ARBA" id="ARBA00023328"/>
    </source>
</evidence>
<feature type="domain" description="Chromo" evidence="10">
    <location>
        <begin position="219"/>
        <end position="268"/>
    </location>
</feature>
<feature type="region of interest" description="Disordered" evidence="9">
    <location>
        <begin position="19"/>
        <end position="60"/>
    </location>
</feature>
<dbReference type="InterPro" id="IPR016197">
    <property type="entry name" value="Chromo-like_dom_sf"/>
</dbReference>
<evidence type="ECO:0000313" key="14">
    <source>
        <dbReference type="Proteomes" id="UP001175271"/>
    </source>
</evidence>
<dbReference type="SUPFAM" id="SSF82199">
    <property type="entry name" value="SET domain"/>
    <property type="match status" value="1"/>
</dbReference>
<dbReference type="SUPFAM" id="SSF54160">
    <property type="entry name" value="Chromo domain-like"/>
    <property type="match status" value="1"/>
</dbReference>
<dbReference type="SMART" id="SM00317">
    <property type="entry name" value="SET"/>
    <property type="match status" value="1"/>
</dbReference>
<evidence type="ECO:0000256" key="4">
    <source>
        <dbReference type="ARBA" id="ARBA00022679"/>
    </source>
</evidence>
<dbReference type="PANTHER" id="PTHR46223:SF3">
    <property type="entry name" value="HISTONE-LYSINE N-METHYLTRANSFERASE SET-23"/>
    <property type="match status" value="1"/>
</dbReference>
<keyword evidence="7" id="KW-0862">Zinc</keyword>
<accession>A0AA39HVB7</accession>
<dbReference type="Gene3D" id="2.170.270.10">
    <property type="entry name" value="SET domain"/>
    <property type="match status" value="1"/>
</dbReference>
<keyword evidence="14" id="KW-1185">Reference proteome</keyword>
<evidence type="ECO:0000256" key="9">
    <source>
        <dbReference type="SAM" id="MobiDB-lite"/>
    </source>
</evidence>
<reference evidence="13" key="1">
    <citation type="submission" date="2023-06" db="EMBL/GenBank/DDBJ databases">
        <title>Genomic analysis of the entomopathogenic nematode Steinernema hermaphroditum.</title>
        <authorList>
            <person name="Schwarz E.M."/>
            <person name="Heppert J.K."/>
            <person name="Baniya A."/>
            <person name="Schwartz H.T."/>
            <person name="Tan C.-H."/>
            <person name="Antoshechkin I."/>
            <person name="Sternberg P.W."/>
            <person name="Goodrich-Blair H."/>
            <person name="Dillman A.R."/>
        </authorList>
    </citation>
    <scope>NUCLEOTIDE SEQUENCE</scope>
    <source>
        <strain evidence="13">PS9179</strain>
        <tissue evidence="13">Whole animal</tissue>
    </source>
</reference>
<sequence>MPDGSKSDEVIFLELVSASSASKDDKESSNEAHVRSRKMSEEILSTQVSEEDHSRQPSEEILSRKAAKGILHRKASEEIPSSDGYTESISSGGIFDIVEEENVSVLPFGGFPLVRRILEKAGVTFENSKDLTSAEDQAESVETYKVKAVFLKCTNKYITTDGQPDTIYKLRFQKCLEDGSYSANLRSNTSTREPNELEDWVPDLNFERSRPPASGEGRCEVERILSTERSGENLWCFIKWVGYPLEESSWELITDVDSGQLMDQYRKRCFALMALAKRYDHTVPERDEKYFKSPEHRRLALFERQVNTMCAKYNQAPLFVENWVTKESKPAKYEYTLENTFSMKAKCLLEEYKAREPCHCEECPTEEKCCCGKDFHYKQDGIKLSQLHRTYTFIECSSACRCYGTGGKCRNRILQYGRQIPLILFRTRRKGWGIFAAERITKGTFICEYVGHIMLYSEAKERQQPRYAYDLGPEAEMTIVAEHRGNESRFVNHSCEPNLEVRSIVVDFEDCPIYRRLGYFATSDIEPGEELTIDYFPQTAKPEKKGKSKRQANMNRQRSDFIIRFDPKLFNQLSKLKDDFWFDVQQQSGFSTIPGHVPTVRKNMINVRTNMNLLEGYSSASAKMKIDRTRGILQMFQLSLIGMNGGAAKIMEQGGFSRSNLFDCGFMASRASLVRIGMRLLDHRDELNLVAVRRKGIIFLHEIPTPENYGSALENEYVGHRFRQIMTIPSDEDPRRVTSFEDEHFGIQKLTFGNINVLCRSVVDCITDEISYEYIELKTHRDKSAGSPFNVGWMKSIRWWLQMTLTGVKNVVVGVRDVDNILRETLFATSESFLPSDFNKMAVLVFIERCLARIEDCMVKIPEGKAMRFHSPRHSSGLVAVASDHDYNMFHPIFEKLLAH</sequence>
<protein>
    <recommendedName>
        <fullName evidence="15">Histone-lysine N-methyltransferase</fullName>
    </recommendedName>
</protein>
<dbReference type="GO" id="GO:0032259">
    <property type="term" value="P:methylation"/>
    <property type="evidence" value="ECO:0007669"/>
    <property type="project" value="UniProtKB-KW"/>
</dbReference>
<feature type="compositionally biased region" description="Basic and acidic residues" evidence="9">
    <location>
        <begin position="50"/>
        <end position="60"/>
    </location>
</feature>
<dbReference type="Proteomes" id="UP001175271">
    <property type="component" value="Unassembled WGS sequence"/>
</dbReference>
<evidence type="ECO:0000256" key="2">
    <source>
        <dbReference type="ARBA" id="ARBA00022454"/>
    </source>
</evidence>
<dbReference type="AlphaFoldDB" id="A0AA39HVB7"/>
<feature type="domain" description="SET" evidence="11">
    <location>
        <begin position="420"/>
        <end position="536"/>
    </location>
</feature>
<dbReference type="GO" id="GO:0042054">
    <property type="term" value="F:histone methyltransferase activity"/>
    <property type="evidence" value="ECO:0007669"/>
    <property type="project" value="InterPro"/>
</dbReference>
<keyword evidence="4" id="KW-0808">Transferase</keyword>
<evidence type="ECO:0000256" key="7">
    <source>
        <dbReference type="ARBA" id="ARBA00022833"/>
    </source>
</evidence>
<gene>
    <name evidence="13" type="ORF">QR680_006404</name>
</gene>
<evidence type="ECO:0008006" key="15">
    <source>
        <dbReference type="Google" id="ProtNLM"/>
    </source>
</evidence>
<evidence type="ECO:0000313" key="13">
    <source>
        <dbReference type="EMBL" id="KAK0412778.1"/>
    </source>
</evidence>
<dbReference type="InterPro" id="IPR050973">
    <property type="entry name" value="H3K9_Histone-Lys_N-MTase"/>
</dbReference>
<dbReference type="PROSITE" id="PS50280">
    <property type="entry name" value="SET"/>
    <property type="match status" value="1"/>
</dbReference>
<dbReference type="Pfam" id="PF00385">
    <property type="entry name" value="Chromo"/>
    <property type="match status" value="1"/>
</dbReference>
<evidence type="ECO:0000256" key="5">
    <source>
        <dbReference type="ARBA" id="ARBA00022691"/>
    </source>
</evidence>
<name>A0AA39HVB7_9BILA</name>
<keyword evidence="5" id="KW-0949">S-adenosyl-L-methionine</keyword>
<dbReference type="Gene3D" id="2.40.50.40">
    <property type="match status" value="1"/>
</dbReference>
<dbReference type="PROSITE" id="PS50013">
    <property type="entry name" value="CHROMO_2"/>
    <property type="match status" value="1"/>
</dbReference>
<keyword evidence="8" id="KW-0137">Centromere</keyword>
<feature type="compositionally biased region" description="Basic and acidic residues" evidence="9">
    <location>
        <begin position="22"/>
        <end position="41"/>
    </location>
</feature>
<evidence type="ECO:0000259" key="11">
    <source>
        <dbReference type="PROSITE" id="PS50280"/>
    </source>
</evidence>
<dbReference type="GO" id="GO:0008270">
    <property type="term" value="F:zinc ion binding"/>
    <property type="evidence" value="ECO:0007669"/>
    <property type="project" value="InterPro"/>
</dbReference>
<feature type="domain" description="Pre-SET" evidence="12">
    <location>
        <begin position="356"/>
        <end position="417"/>
    </location>
</feature>
<evidence type="ECO:0000259" key="10">
    <source>
        <dbReference type="PROSITE" id="PS50013"/>
    </source>
</evidence>
<dbReference type="InterPro" id="IPR046341">
    <property type="entry name" value="SET_dom_sf"/>
</dbReference>
<comment type="caution">
    <text evidence="13">The sequence shown here is derived from an EMBL/GenBank/DDBJ whole genome shotgun (WGS) entry which is preliminary data.</text>
</comment>
<evidence type="ECO:0000256" key="3">
    <source>
        <dbReference type="ARBA" id="ARBA00022603"/>
    </source>
</evidence>
<evidence type="ECO:0000259" key="12">
    <source>
        <dbReference type="PROSITE" id="PS50867"/>
    </source>
</evidence>
<dbReference type="GO" id="GO:0000775">
    <property type="term" value="C:chromosome, centromeric region"/>
    <property type="evidence" value="ECO:0007669"/>
    <property type="project" value="UniProtKB-SubCell"/>
</dbReference>
<comment type="subcellular location">
    <subcellularLocation>
        <location evidence="1">Chromosome</location>
        <location evidence="1">Centromere</location>
    </subcellularLocation>
</comment>
<evidence type="ECO:0000256" key="1">
    <source>
        <dbReference type="ARBA" id="ARBA00004584"/>
    </source>
</evidence>